<evidence type="ECO:0000313" key="3">
    <source>
        <dbReference type="Proteomes" id="UP000037267"/>
    </source>
</evidence>
<dbReference type="RefSeq" id="WP_050378650.1">
    <property type="nucleotide sequence ID" value="NZ_LGSS01000021.1"/>
</dbReference>
<sequence>MEESYCIVTFHITQHSLIFEKILKDKGLEVQLMPVPRQISSSCGISAKVSCNKKAKILQLCKDEDIHIDSFHRVENQKRNNWFLKYLKK</sequence>
<dbReference type="EMBL" id="LGSS01000021">
    <property type="protein sequence ID" value="KNF07195.1"/>
    <property type="molecule type" value="Genomic_DNA"/>
</dbReference>
<gene>
    <name evidence="2" type="ORF">CLPU_21c00130</name>
</gene>
<dbReference type="InterPro" id="IPR021778">
    <property type="entry name" value="Se/S_carrier-like"/>
</dbReference>
<name>A0A0L0W7D3_GOTPU</name>
<proteinExistence type="predicted"/>
<accession>A0A0L0W7D3</accession>
<dbReference type="AlphaFoldDB" id="A0A0L0W7D3"/>
<feature type="domain" description="Putative Se/S carrier protein-like" evidence="1">
    <location>
        <begin position="5"/>
        <end position="73"/>
    </location>
</feature>
<dbReference type="OrthoDB" id="3192849at2"/>
<reference evidence="3" key="1">
    <citation type="submission" date="2015-07" db="EMBL/GenBank/DDBJ databases">
        <title>Draft genome sequence of the purine-degrading Gottschalkia purinilyticum DSM 1384 (formerly Clostridium purinilyticum).</title>
        <authorList>
            <person name="Poehlein A."/>
            <person name="Schiel-Bengelsdorf B."/>
            <person name="Bengelsdorf F.R."/>
            <person name="Daniel R."/>
            <person name="Duerre P."/>
        </authorList>
    </citation>
    <scope>NUCLEOTIDE SEQUENCE [LARGE SCALE GENOMIC DNA]</scope>
    <source>
        <strain evidence="3">DSM 1384</strain>
    </source>
</reference>
<comment type="caution">
    <text evidence="2">The sequence shown here is derived from an EMBL/GenBank/DDBJ whole genome shotgun (WGS) entry which is preliminary data.</text>
</comment>
<organism evidence="2 3">
    <name type="scientific">Gottschalkia purinilytica</name>
    <name type="common">Clostridium purinilyticum</name>
    <dbReference type="NCBI Taxonomy" id="1503"/>
    <lineage>
        <taxon>Bacteria</taxon>
        <taxon>Bacillati</taxon>
        <taxon>Bacillota</taxon>
        <taxon>Tissierellia</taxon>
        <taxon>Tissierellales</taxon>
        <taxon>Gottschalkiaceae</taxon>
        <taxon>Gottschalkia</taxon>
    </lineage>
</organism>
<dbReference type="STRING" id="1503.CLPU_21c00130"/>
<evidence type="ECO:0000259" key="1">
    <source>
        <dbReference type="Pfam" id="PF11823"/>
    </source>
</evidence>
<protein>
    <recommendedName>
        <fullName evidence="1">Putative Se/S carrier protein-like domain-containing protein</fullName>
    </recommendedName>
</protein>
<dbReference type="Pfam" id="PF11823">
    <property type="entry name" value="Se_S_carrier"/>
    <property type="match status" value="1"/>
</dbReference>
<dbReference type="Proteomes" id="UP000037267">
    <property type="component" value="Unassembled WGS sequence"/>
</dbReference>
<keyword evidence="3" id="KW-1185">Reference proteome</keyword>
<evidence type="ECO:0000313" key="2">
    <source>
        <dbReference type="EMBL" id="KNF07195.1"/>
    </source>
</evidence>